<keyword evidence="3" id="KW-1185">Reference proteome</keyword>
<feature type="chain" id="PRO_5047425169" evidence="1">
    <location>
        <begin position="22"/>
        <end position="239"/>
    </location>
</feature>
<comment type="caution">
    <text evidence="2">The sequence shown here is derived from an EMBL/GenBank/DDBJ whole genome shotgun (WGS) entry which is preliminary data.</text>
</comment>
<organism evidence="2 3">
    <name type="scientific">Fulvivirga kasyanovii</name>
    <dbReference type="NCBI Taxonomy" id="396812"/>
    <lineage>
        <taxon>Bacteria</taxon>
        <taxon>Pseudomonadati</taxon>
        <taxon>Bacteroidota</taxon>
        <taxon>Cytophagia</taxon>
        <taxon>Cytophagales</taxon>
        <taxon>Fulvivirgaceae</taxon>
        <taxon>Fulvivirga</taxon>
    </lineage>
</organism>
<evidence type="ECO:0000256" key="1">
    <source>
        <dbReference type="SAM" id="SignalP"/>
    </source>
</evidence>
<evidence type="ECO:0000313" key="3">
    <source>
        <dbReference type="Proteomes" id="UP000798808"/>
    </source>
</evidence>
<dbReference type="EMBL" id="SMLW01000460">
    <property type="protein sequence ID" value="MTI24863.1"/>
    <property type="molecule type" value="Genomic_DNA"/>
</dbReference>
<dbReference type="RefSeq" id="WP_155170902.1">
    <property type="nucleotide sequence ID" value="NZ_BAAAFL010000027.1"/>
</dbReference>
<gene>
    <name evidence="2" type="ORF">E1163_07915</name>
</gene>
<proteinExistence type="predicted"/>
<evidence type="ECO:0000313" key="2">
    <source>
        <dbReference type="EMBL" id="MTI24863.1"/>
    </source>
</evidence>
<keyword evidence="1" id="KW-0732">Signal</keyword>
<reference evidence="2 3" key="1">
    <citation type="submission" date="2019-02" db="EMBL/GenBank/DDBJ databases">
        <authorList>
            <person name="Goldberg S.R."/>
            <person name="Haltli B.A."/>
            <person name="Correa H."/>
            <person name="Russell K.G."/>
        </authorList>
    </citation>
    <scope>NUCLEOTIDE SEQUENCE [LARGE SCALE GENOMIC DNA]</scope>
    <source>
        <strain evidence="2 3">JCM 16186</strain>
    </source>
</reference>
<accession>A0ABW9RL81</accession>
<protein>
    <submittedName>
        <fullName evidence="2">Uncharacterized protein</fullName>
    </submittedName>
</protein>
<sequence length="239" mass="25909">MKKSFLLIALLALSLAGYAQSGREFKVSKDLKITGAEVSYVSDLDLLVFQVTVAGEAGKTVPEAAGQLDGAPVLGYVFPTTLKSVDVGFGDTEGIVALAVTAHPDFDDTPLWDENNDRNYKNDGVIWHTHWVVLQQDSRVPGGLAVKQFAKTDAVVLPPTNPGMPMYMDSPGYSVLEQGQQLKVLVPVQRVYGKKQFNYDAVAAFMQVNTSDSAKPMLGVYEVYSVLSGDLSLPYKVND</sequence>
<name>A0ABW9RL81_9BACT</name>
<feature type="signal peptide" evidence="1">
    <location>
        <begin position="1"/>
        <end position="21"/>
    </location>
</feature>
<dbReference type="Proteomes" id="UP000798808">
    <property type="component" value="Unassembled WGS sequence"/>
</dbReference>